<dbReference type="EMBL" id="BMFT01000002">
    <property type="protein sequence ID" value="GGH32772.1"/>
    <property type="molecule type" value="Genomic_DNA"/>
</dbReference>
<name>A0ABQ1YNI8_9BACL</name>
<comment type="caution">
    <text evidence="1">The sequence shown here is derived from an EMBL/GenBank/DDBJ whole genome shotgun (WGS) entry which is preliminary data.</text>
</comment>
<keyword evidence="2" id="KW-1185">Reference proteome</keyword>
<protein>
    <recommendedName>
        <fullName evidence="3">N-acetyltransferase domain-containing protein</fullName>
    </recommendedName>
</protein>
<accession>A0ABQ1YNI8</accession>
<reference evidence="2" key="1">
    <citation type="journal article" date="2019" name="Int. J. Syst. Evol. Microbiol.">
        <title>The Global Catalogue of Microorganisms (GCM) 10K type strain sequencing project: providing services to taxonomists for standard genome sequencing and annotation.</title>
        <authorList>
            <consortium name="The Broad Institute Genomics Platform"/>
            <consortium name="The Broad Institute Genome Sequencing Center for Infectious Disease"/>
            <person name="Wu L."/>
            <person name="Ma J."/>
        </authorList>
    </citation>
    <scope>NUCLEOTIDE SEQUENCE [LARGE SCALE GENOMIC DNA]</scope>
    <source>
        <strain evidence="2">CGMCC 1.12769</strain>
    </source>
</reference>
<dbReference type="Proteomes" id="UP000659344">
    <property type="component" value="Unassembled WGS sequence"/>
</dbReference>
<organism evidence="1 2">
    <name type="scientific">Paenibacillus segetis</name>
    <dbReference type="NCBI Taxonomy" id="1325360"/>
    <lineage>
        <taxon>Bacteria</taxon>
        <taxon>Bacillati</taxon>
        <taxon>Bacillota</taxon>
        <taxon>Bacilli</taxon>
        <taxon>Bacillales</taxon>
        <taxon>Paenibacillaceae</taxon>
        <taxon>Paenibacillus</taxon>
    </lineage>
</organism>
<gene>
    <name evidence="1" type="ORF">GCM10008013_37390</name>
</gene>
<proteinExistence type="predicted"/>
<sequence>MKNFNNLDLPLLGKLRLKYEGESIFRVEPNVKKQRIGLSFLKNLFYKKNLRFIELETLSCKRKAGLLSLCQV</sequence>
<evidence type="ECO:0000313" key="2">
    <source>
        <dbReference type="Proteomes" id="UP000659344"/>
    </source>
</evidence>
<evidence type="ECO:0000313" key="1">
    <source>
        <dbReference type="EMBL" id="GGH32772.1"/>
    </source>
</evidence>
<evidence type="ECO:0008006" key="3">
    <source>
        <dbReference type="Google" id="ProtNLM"/>
    </source>
</evidence>